<evidence type="ECO:0000256" key="1">
    <source>
        <dbReference type="ARBA" id="ARBA00004229"/>
    </source>
</evidence>
<evidence type="ECO:0000256" key="9">
    <source>
        <dbReference type="RuleBase" id="RU004432"/>
    </source>
</evidence>
<dbReference type="Pfam" id="PF10431">
    <property type="entry name" value="ClpB_D2-small"/>
    <property type="match status" value="1"/>
</dbReference>
<dbReference type="InterPro" id="IPR028299">
    <property type="entry name" value="ClpA/B_CS2"/>
</dbReference>
<dbReference type="FunFam" id="3.40.50.300:FF:000025">
    <property type="entry name" value="ATP-dependent Clp protease subunit"/>
    <property type="match status" value="1"/>
</dbReference>
<dbReference type="PANTHER" id="PTHR11638:SF185">
    <property type="entry name" value="ATP-DEPENDENT CLP PROTEASE ATP-BINDING SUBUNIT"/>
    <property type="match status" value="1"/>
</dbReference>
<dbReference type="Pfam" id="PF07724">
    <property type="entry name" value="AAA_2"/>
    <property type="match status" value="1"/>
</dbReference>
<evidence type="ECO:0000256" key="3">
    <source>
        <dbReference type="ARBA" id="ARBA00022640"/>
    </source>
</evidence>
<feature type="compositionally biased region" description="Polar residues" evidence="10">
    <location>
        <begin position="141"/>
        <end position="150"/>
    </location>
</feature>
<dbReference type="Pfam" id="PF02861">
    <property type="entry name" value="Clp_N"/>
    <property type="match status" value="1"/>
</dbReference>
<keyword evidence="12" id="KW-1185">Reference proteome</keyword>
<comment type="similarity">
    <text evidence="9">Belongs to the ClpA/ClpB family.</text>
</comment>
<gene>
    <name evidence="13" type="primary">LOC110418180</name>
</gene>
<dbReference type="InterPro" id="IPR027417">
    <property type="entry name" value="P-loop_NTPase"/>
</dbReference>
<dbReference type="InterPro" id="IPR019489">
    <property type="entry name" value="Clp_ATPase_C"/>
</dbReference>
<dbReference type="OrthoDB" id="47330at2759"/>
<accession>A0A6J1AH39</accession>
<dbReference type="SUPFAM" id="SSF81923">
    <property type="entry name" value="Double Clp-N motif"/>
    <property type="match status" value="1"/>
</dbReference>
<evidence type="ECO:0000256" key="2">
    <source>
        <dbReference type="ARBA" id="ARBA00022528"/>
    </source>
</evidence>
<dbReference type="GO" id="GO:0005524">
    <property type="term" value="F:ATP binding"/>
    <property type="evidence" value="ECO:0007669"/>
    <property type="project" value="UniProtKB-KW"/>
</dbReference>
<dbReference type="CDD" id="cd00009">
    <property type="entry name" value="AAA"/>
    <property type="match status" value="1"/>
</dbReference>
<evidence type="ECO:0000256" key="5">
    <source>
        <dbReference type="ARBA" id="ARBA00022741"/>
    </source>
</evidence>
<dbReference type="Proteomes" id="UP000504621">
    <property type="component" value="Unplaced"/>
</dbReference>
<keyword evidence="5 9" id="KW-0547">Nucleotide-binding</keyword>
<dbReference type="InterPro" id="IPR003959">
    <property type="entry name" value="ATPase_AAA_core"/>
</dbReference>
<dbReference type="GeneID" id="110418180"/>
<dbReference type="Pfam" id="PF17871">
    <property type="entry name" value="AAA_lid_9"/>
    <property type="match status" value="1"/>
</dbReference>
<dbReference type="PROSITE" id="PS51903">
    <property type="entry name" value="CLP_R"/>
    <property type="match status" value="1"/>
</dbReference>
<comment type="subcellular location">
    <subcellularLocation>
        <location evidence="1">Plastid</location>
        <location evidence="1">Chloroplast</location>
    </subcellularLocation>
</comment>
<name>A0A6J1AH39_9ROSI</name>
<dbReference type="InterPro" id="IPR036628">
    <property type="entry name" value="Clp_N_dom_sf"/>
</dbReference>
<sequence length="954" mass="104729">MEVLCSSSLPIHSRCLFSHPSSPPRLPFQFHPNNNNSISSSNSSCFGLSISRYNNFVRVKHSHSRKRRKPLHISAVFERFTERAIKAVILSQREAKSLGKDMVFTQHLLLGLIGEDRDPNGFLGSGIKIDKAREAVRSIWQSSNPDSGEDTGSGSGKQEGSIVSSTDVPFSISTKRVFEAAVEYSRTMGYNFIAPEHIAIGLLTVDDGSAGRVLKRLGADLNHLADAAVTRLQGELAKDGSEPSVPSKRMREKSLSGNATVLRSTNKARGNSALAQFCVDLTARAIEGLIDPVIGRETEVQRVVQILCRRTKNNPILLGESGVGKTAIAEGLAISIAEAETPSFLLNKKIMSLDIGLLMAGAKERGELEARVTALLSETIKSGDVILFIDEVHTLIGSGTVGRGNKGSGLDIANLLKPALGRGELQALLLFCLQCIASTTIGEYRTQFEKDKALARRFQPVWINEPSQEDAVRILLGLREKYEFHHHCRYTLEAINAAVYLSARYIPDRYLPDKAIDLIDEAGSRARIEAFKRKREQETGILSKAPNDYWQEIRTVQAMHEVVMANRLKHDDGASNEDDSSELLLEFPLPPTSDDDEPIMVGPEEIAAIASVWSGIPVQQITADERVLLLGLDEQLKKRVIGQDEAVAAISRAVKRSRVGLKDPDRPIAAMIFCGPTGVGKTELTKALAACYFGSEDAMLRLDMSEYMERHTVSKLIGSPPGYVGYEEGGMLTEAIRRRPFTLVLLDEIEKAHPDIFNILLQLFEDGHLTDSQGRRVSFKNALVVMTSNVGSSAIAKGRRGSIGFLLEDDKSTSYTGMKALVMEELKAYFRPELLNRIDEVVVFRSLEKAQMLEIVNLMLQEVKARIMSLGIGLEVSESIKDLICEQGYDQTFGARPLRRAVTSIVEDPLSEALLAGDYRPGETAVIDLDASGNPIVTIQSDRNISLSDTASIF</sequence>
<dbReference type="InterPro" id="IPR003593">
    <property type="entry name" value="AAA+_ATPase"/>
</dbReference>
<dbReference type="RefSeq" id="XP_021286507.1">
    <property type="nucleotide sequence ID" value="XM_021430832.1"/>
</dbReference>
<dbReference type="GO" id="GO:0016887">
    <property type="term" value="F:ATP hydrolysis activity"/>
    <property type="evidence" value="ECO:0007669"/>
    <property type="project" value="InterPro"/>
</dbReference>
<evidence type="ECO:0000256" key="8">
    <source>
        <dbReference type="PROSITE-ProRule" id="PRU01251"/>
    </source>
</evidence>
<dbReference type="SMART" id="SM01086">
    <property type="entry name" value="ClpB_D2-small"/>
    <property type="match status" value="1"/>
</dbReference>
<feature type="domain" description="Clp R" evidence="11">
    <location>
        <begin position="77"/>
        <end position="235"/>
    </location>
</feature>
<evidence type="ECO:0000256" key="6">
    <source>
        <dbReference type="ARBA" id="ARBA00022840"/>
    </source>
</evidence>
<proteinExistence type="inferred from homology"/>
<dbReference type="InterPro" id="IPR050130">
    <property type="entry name" value="ClpA_ClpB"/>
</dbReference>
<keyword evidence="6 9" id="KW-0067">ATP-binding</keyword>
<dbReference type="SMART" id="SM00382">
    <property type="entry name" value="AAA"/>
    <property type="match status" value="2"/>
</dbReference>
<dbReference type="GO" id="GO:0034605">
    <property type="term" value="P:cellular response to heat"/>
    <property type="evidence" value="ECO:0007669"/>
    <property type="project" value="TreeGrafter"/>
</dbReference>
<dbReference type="PROSITE" id="PS00871">
    <property type="entry name" value="CLPAB_2"/>
    <property type="match status" value="1"/>
</dbReference>
<dbReference type="InterPro" id="IPR001270">
    <property type="entry name" value="ClpA/B"/>
</dbReference>
<dbReference type="InterPro" id="IPR018368">
    <property type="entry name" value="ClpA/B_CS1"/>
</dbReference>
<reference evidence="13" key="1">
    <citation type="submission" date="2025-08" db="UniProtKB">
        <authorList>
            <consortium name="RefSeq"/>
        </authorList>
    </citation>
    <scope>IDENTIFICATION</scope>
    <source>
        <tissue evidence="13">Leaf</tissue>
    </source>
</reference>
<protein>
    <submittedName>
        <fullName evidence="13">Chaperone protein ClpD, chloroplastic isoform X1</fullName>
    </submittedName>
</protein>
<keyword evidence="3" id="KW-0934">Plastid</keyword>
<keyword evidence="7 9" id="KW-0143">Chaperone</keyword>
<evidence type="ECO:0000313" key="12">
    <source>
        <dbReference type="Proteomes" id="UP000504621"/>
    </source>
</evidence>
<keyword evidence="2" id="KW-0150">Chloroplast</keyword>
<dbReference type="PANTHER" id="PTHR11638">
    <property type="entry name" value="ATP-DEPENDENT CLP PROTEASE"/>
    <property type="match status" value="1"/>
</dbReference>
<dbReference type="AlphaFoldDB" id="A0A6J1AH39"/>
<dbReference type="PROSITE" id="PS00870">
    <property type="entry name" value="CLPAB_1"/>
    <property type="match status" value="1"/>
</dbReference>
<dbReference type="PRINTS" id="PR00300">
    <property type="entry name" value="CLPPROTEASEA"/>
</dbReference>
<dbReference type="InterPro" id="IPR004176">
    <property type="entry name" value="Clp_R_N"/>
</dbReference>
<evidence type="ECO:0000256" key="4">
    <source>
        <dbReference type="ARBA" id="ARBA00022737"/>
    </source>
</evidence>
<dbReference type="FunFam" id="1.10.1780.10:FF:000004">
    <property type="entry name" value="ATP-dependent Clp protease ATP-binding subunit ClpC"/>
    <property type="match status" value="1"/>
</dbReference>
<dbReference type="Pfam" id="PF00004">
    <property type="entry name" value="AAA"/>
    <property type="match status" value="1"/>
</dbReference>
<feature type="region of interest" description="Disordered" evidence="10">
    <location>
        <begin position="236"/>
        <end position="256"/>
    </location>
</feature>
<evidence type="ECO:0000256" key="10">
    <source>
        <dbReference type="SAM" id="MobiDB-lite"/>
    </source>
</evidence>
<dbReference type="GO" id="GO:0009507">
    <property type="term" value="C:chloroplast"/>
    <property type="evidence" value="ECO:0007669"/>
    <property type="project" value="UniProtKB-SubCell"/>
</dbReference>
<dbReference type="Gene3D" id="3.40.50.300">
    <property type="entry name" value="P-loop containing nucleotide triphosphate hydrolases"/>
    <property type="match status" value="3"/>
</dbReference>
<dbReference type="Gene3D" id="1.10.1780.10">
    <property type="entry name" value="Clp, N-terminal domain"/>
    <property type="match status" value="1"/>
</dbReference>
<dbReference type="InterPro" id="IPR041546">
    <property type="entry name" value="ClpA/ClpB_AAA_lid"/>
</dbReference>
<feature type="region of interest" description="Disordered" evidence="10">
    <location>
        <begin position="141"/>
        <end position="163"/>
    </location>
</feature>
<evidence type="ECO:0000259" key="11">
    <source>
        <dbReference type="PROSITE" id="PS51903"/>
    </source>
</evidence>
<dbReference type="CDD" id="cd19499">
    <property type="entry name" value="RecA-like_ClpB_Hsp104-like"/>
    <property type="match status" value="1"/>
</dbReference>
<organism evidence="12 13">
    <name type="scientific">Herrania umbratica</name>
    <dbReference type="NCBI Taxonomy" id="108875"/>
    <lineage>
        <taxon>Eukaryota</taxon>
        <taxon>Viridiplantae</taxon>
        <taxon>Streptophyta</taxon>
        <taxon>Embryophyta</taxon>
        <taxon>Tracheophyta</taxon>
        <taxon>Spermatophyta</taxon>
        <taxon>Magnoliopsida</taxon>
        <taxon>eudicotyledons</taxon>
        <taxon>Gunneridae</taxon>
        <taxon>Pentapetalae</taxon>
        <taxon>rosids</taxon>
        <taxon>malvids</taxon>
        <taxon>Malvales</taxon>
        <taxon>Malvaceae</taxon>
        <taxon>Byttnerioideae</taxon>
        <taxon>Herrania</taxon>
    </lineage>
</organism>
<dbReference type="Gene3D" id="1.10.8.60">
    <property type="match status" value="1"/>
</dbReference>
<dbReference type="SUPFAM" id="SSF52540">
    <property type="entry name" value="P-loop containing nucleoside triphosphate hydrolases"/>
    <property type="match status" value="2"/>
</dbReference>
<evidence type="ECO:0000313" key="13">
    <source>
        <dbReference type="RefSeq" id="XP_021286507.1"/>
    </source>
</evidence>
<keyword evidence="4 8" id="KW-0677">Repeat</keyword>
<evidence type="ECO:0000256" key="7">
    <source>
        <dbReference type="ARBA" id="ARBA00023186"/>
    </source>
</evidence>